<evidence type="ECO:0000313" key="2">
    <source>
        <dbReference type="EMBL" id="HGY54604.1"/>
    </source>
</evidence>
<dbReference type="EMBL" id="DRQG01000023">
    <property type="protein sequence ID" value="HGY54604.1"/>
    <property type="molecule type" value="Genomic_DNA"/>
</dbReference>
<comment type="caution">
    <text evidence="2">The sequence shown here is derived from an EMBL/GenBank/DDBJ whole genome shotgun (WGS) entry which is preliminary data.</text>
</comment>
<keyword evidence="1" id="KW-0732">Signal</keyword>
<evidence type="ECO:0000256" key="1">
    <source>
        <dbReference type="SAM" id="SignalP"/>
    </source>
</evidence>
<accession>A0A7V4WTT8</accession>
<dbReference type="SUPFAM" id="SSF56925">
    <property type="entry name" value="OMPA-like"/>
    <property type="match status" value="1"/>
</dbReference>
<reference evidence="2" key="1">
    <citation type="journal article" date="2020" name="mSystems">
        <title>Genome- and Community-Level Interaction Insights into Carbon Utilization and Element Cycling Functions of Hydrothermarchaeota in Hydrothermal Sediment.</title>
        <authorList>
            <person name="Zhou Z."/>
            <person name="Liu Y."/>
            <person name="Xu W."/>
            <person name="Pan J."/>
            <person name="Luo Z.H."/>
            <person name="Li M."/>
        </authorList>
    </citation>
    <scope>NUCLEOTIDE SEQUENCE [LARGE SCALE GENOMIC DNA]</scope>
    <source>
        <strain evidence="2">HyVt-577</strain>
    </source>
</reference>
<name>A0A7V4WTT8_CALAY</name>
<proteinExistence type="predicted"/>
<organism evidence="2">
    <name type="scientific">Caldithrix abyssi</name>
    <dbReference type="NCBI Taxonomy" id="187145"/>
    <lineage>
        <taxon>Bacteria</taxon>
        <taxon>Pseudomonadati</taxon>
        <taxon>Calditrichota</taxon>
        <taxon>Calditrichia</taxon>
        <taxon>Calditrichales</taxon>
        <taxon>Calditrichaceae</taxon>
        <taxon>Caldithrix</taxon>
    </lineage>
</organism>
<dbReference type="InterPro" id="IPR011250">
    <property type="entry name" value="OMP/PagP_B-barrel"/>
</dbReference>
<feature type="chain" id="PRO_5030879916" description="Outer membrane protein beta-barrel domain-containing protein" evidence="1">
    <location>
        <begin position="21"/>
        <end position="187"/>
    </location>
</feature>
<gene>
    <name evidence="2" type="ORF">ENK44_02770</name>
</gene>
<evidence type="ECO:0008006" key="3">
    <source>
        <dbReference type="Google" id="ProtNLM"/>
    </source>
</evidence>
<feature type="signal peptide" evidence="1">
    <location>
        <begin position="1"/>
        <end position="20"/>
    </location>
</feature>
<protein>
    <recommendedName>
        <fullName evidence="3">Outer membrane protein beta-barrel domain-containing protein</fullName>
    </recommendedName>
</protein>
<dbReference type="AlphaFoldDB" id="A0A7V4WTT8"/>
<sequence>MKKTTALTLVLLLSISFGFAQQNANADSLKTMKSQKKQNTQKVFYGGTVGFNFGNYTRFSAEPLVGYRVSPKFSVGAKFRYEYINDGRYNSDVTYHNYGASLFARYRVIPQIYLHAEPAYMSYQYSVNNFESVRDWVPFLFVGGGYVQRMGKNVFAYAEVLFDLLQNDKSPYKNWEPFYSLGVSIGF</sequence>
<dbReference type="Proteomes" id="UP000885779">
    <property type="component" value="Unassembled WGS sequence"/>
</dbReference>